<dbReference type="EMBL" id="MCRM02000002">
    <property type="protein sequence ID" value="PNV76506.1"/>
    <property type="molecule type" value="Genomic_DNA"/>
</dbReference>
<protein>
    <submittedName>
        <fullName evidence="2">TIGR04372 family glycosyltransferase</fullName>
    </submittedName>
</protein>
<feature type="transmembrane region" description="Helical" evidence="1">
    <location>
        <begin position="12"/>
        <end position="32"/>
    </location>
</feature>
<gene>
    <name evidence="2" type="ORF">BES34_002640</name>
</gene>
<dbReference type="Proteomes" id="UP000094669">
    <property type="component" value="Unassembled WGS sequence"/>
</dbReference>
<sequence length="405" mass="47590">MLAKLINKTRKILFFIILVPPVIVIRALRPFIKIYFMGIGSNRMGHFIFDAEYMLAEKELYPQSYQGIILYYYHKIVANSQWDKMVRRHFKIYDISRHLAWANGKIPFGRFHYKPSVAERFATADGNGVLEKTKPHIAFTEDEDAKGRDFLRSLGMKESDRYICFNIRDEAYMKIHYGSVSQFNENIPEYHWCRNSDIALYYKTMQALIDKGYWVIRMGKETEKEIGIKSQKIIDYPKSNFKSDFLDMWLGAHCHFMVTTGSGIDTLCHAYRKPEVCVSLIPISIVAYMHCGSINIFKHLKFKNGRRLTFAEISATGAWEFGNSKVFFDHGMEWEDNTPQEIYDAVFEMVARLDGAWVDKKEDEILHEKIWQILLKSPSYSRFYKVPKHRIGTQYLRDHRELLNA</sequence>
<evidence type="ECO:0000313" key="3">
    <source>
        <dbReference type="Proteomes" id="UP000094669"/>
    </source>
</evidence>
<keyword evidence="1" id="KW-1133">Transmembrane helix</keyword>
<keyword evidence="3" id="KW-1185">Reference proteome</keyword>
<keyword evidence="1" id="KW-0812">Transmembrane</keyword>
<proteinExistence type="predicted"/>
<keyword evidence="1" id="KW-0472">Membrane</keyword>
<dbReference type="NCBIfam" id="TIGR04372">
    <property type="entry name" value="glycosyl_04372"/>
    <property type="match status" value="1"/>
</dbReference>
<comment type="caution">
    <text evidence="2">The sequence shown here is derived from an EMBL/GenBank/DDBJ whole genome shotgun (WGS) entry which is preliminary data.</text>
</comment>
<accession>A0ABX4YMJ9</accession>
<dbReference type="InterPro" id="IPR030808">
    <property type="entry name" value="Glycosyl_04372"/>
</dbReference>
<organism evidence="2 3">
    <name type="scientific">Leptospira inadai serovar Lyme</name>
    <dbReference type="NCBI Taxonomy" id="293084"/>
    <lineage>
        <taxon>Bacteria</taxon>
        <taxon>Pseudomonadati</taxon>
        <taxon>Spirochaetota</taxon>
        <taxon>Spirochaetia</taxon>
        <taxon>Leptospirales</taxon>
        <taxon>Leptospiraceae</taxon>
        <taxon>Leptospira</taxon>
    </lineage>
</organism>
<reference evidence="2" key="1">
    <citation type="submission" date="2018-01" db="EMBL/GenBank/DDBJ databases">
        <title>Genomic characterization of Leptospira inadai serogroup Lyme isolated from captured rat in Brazil and comparative analysis with human reference strain.</title>
        <authorList>
            <person name="Moreno L.Z."/>
            <person name="Loureiro A.P."/>
            <person name="Miraglia F."/>
            <person name="Kremer F.S."/>
            <person name="Eslabao M.R."/>
            <person name="Dellagostin O.A."/>
            <person name="Lilenbaum W."/>
            <person name="Moreno A.M."/>
        </authorList>
    </citation>
    <scope>NUCLEOTIDE SEQUENCE [LARGE SCALE GENOMIC DNA]</scope>
    <source>
        <strain evidence="2">M34/99</strain>
    </source>
</reference>
<dbReference type="RefSeq" id="WP_010418415.1">
    <property type="nucleotide sequence ID" value="NZ_MCRM02000002.1"/>
</dbReference>
<name>A0ABX4YMJ9_9LEPT</name>
<evidence type="ECO:0000256" key="1">
    <source>
        <dbReference type="SAM" id="Phobius"/>
    </source>
</evidence>
<evidence type="ECO:0000313" key="2">
    <source>
        <dbReference type="EMBL" id="PNV76506.1"/>
    </source>
</evidence>